<protein>
    <submittedName>
        <fullName evidence="2">Photosystem I reaction center subunit VIII</fullName>
    </submittedName>
</protein>
<proteinExistence type="predicted"/>
<keyword evidence="2" id="KW-0934">Plastid</keyword>
<dbReference type="InterPro" id="IPR036357">
    <property type="entry name" value="PSI_PsaI_sf"/>
</dbReference>
<dbReference type="EMBL" id="MK281455">
    <property type="protein sequence ID" value="QAA11756.1"/>
    <property type="molecule type" value="Genomic_DNA"/>
</dbReference>
<reference evidence="2" key="1">
    <citation type="journal article" date="2019" name="Genome Biol. Evol.">
        <title>Plastid Genomes and Proteins Illuminate the Evolution of Eustigmatophyte Algae and Their Bacterial Endosymbionts.</title>
        <authorList>
            <person name="Sevcikova T."/>
            <person name="Yurchenko T."/>
            <person name="Fawley K.P."/>
            <person name="Amaral R."/>
            <person name="Strnad H."/>
            <person name="Santos L.M."/>
            <person name="Fawley M.W."/>
            <person name="Elias M."/>
        </authorList>
    </citation>
    <scope>NUCLEOTIDE SEQUENCE</scope>
</reference>
<dbReference type="GO" id="GO:0015979">
    <property type="term" value="P:photosynthesis"/>
    <property type="evidence" value="ECO:0007669"/>
    <property type="project" value="UniProtKB-KW"/>
</dbReference>
<feature type="transmembrane region" description="Helical" evidence="1">
    <location>
        <begin position="6"/>
        <end position="30"/>
    </location>
</feature>
<name>A0A3R5U0I1_9STRA</name>
<evidence type="ECO:0000313" key="2">
    <source>
        <dbReference type="EMBL" id="QAA11756.1"/>
    </source>
</evidence>
<geneLocation type="plastid" evidence="2"/>
<keyword evidence="1" id="KW-1133">Transmembrane helix</keyword>
<dbReference type="RefSeq" id="YP_009550826.1">
    <property type="nucleotide sequence ID" value="NC_040297.1"/>
</dbReference>
<dbReference type="AlphaFoldDB" id="A0A3R5U0I1"/>
<evidence type="ECO:0000256" key="1">
    <source>
        <dbReference type="SAM" id="Phobius"/>
    </source>
</evidence>
<keyword evidence="1" id="KW-0472">Membrane</keyword>
<dbReference type="SUPFAM" id="SSF81540">
    <property type="entry name" value="Subunit VIII of photosystem I reaction centre, PsaI"/>
    <property type="match status" value="1"/>
</dbReference>
<gene>
    <name evidence="2" type="primary">psaI</name>
</gene>
<dbReference type="GO" id="GO:0009522">
    <property type="term" value="C:photosystem I"/>
    <property type="evidence" value="ECO:0007669"/>
    <property type="project" value="UniProtKB-KW"/>
</dbReference>
<dbReference type="GeneID" id="38947915"/>
<keyword evidence="1" id="KW-0812">Transmembrane</keyword>
<sequence>MTTDLLPSFFVPIVGLVVPFFATIYLFLYIER</sequence>
<organism evidence="2">
    <name type="scientific">Eustigmatophyceae sp. Mont 10/10-1w</name>
    <dbReference type="NCBI Taxonomy" id="2506145"/>
    <lineage>
        <taxon>Eukaryota</taxon>
        <taxon>Sar</taxon>
        <taxon>Stramenopiles</taxon>
        <taxon>Ochrophyta</taxon>
        <taxon>Eustigmatophyceae</taxon>
    </lineage>
</organism>
<dbReference type="GO" id="GO:0055035">
    <property type="term" value="C:plastid thylakoid membrane"/>
    <property type="evidence" value="ECO:0007669"/>
    <property type="project" value="UniProtKB-SubCell"/>
</dbReference>
<accession>A0A3R5U0I1</accession>